<accession>A0ABW6H4V9</accession>
<comment type="caution">
    <text evidence="2">The sequence shown here is derived from an EMBL/GenBank/DDBJ whole genome shotgun (WGS) entry which is preliminary data.</text>
</comment>
<evidence type="ECO:0000313" key="2">
    <source>
        <dbReference type="EMBL" id="MFE1751665.1"/>
    </source>
</evidence>
<reference evidence="2 3" key="1">
    <citation type="submission" date="2024-09" db="EMBL/GenBank/DDBJ databases">
        <title>The Natural Products Discovery Center: Release of the First 8490 Sequenced Strains for Exploring Actinobacteria Biosynthetic Diversity.</title>
        <authorList>
            <person name="Kalkreuter E."/>
            <person name="Kautsar S.A."/>
            <person name="Yang D."/>
            <person name="Bader C.D."/>
            <person name="Teijaro C.N."/>
            <person name="Fluegel L."/>
            <person name="Davis C.M."/>
            <person name="Simpson J.R."/>
            <person name="Lauterbach L."/>
            <person name="Steele A.D."/>
            <person name="Gui C."/>
            <person name="Meng S."/>
            <person name="Li G."/>
            <person name="Viehrig K."/>
            <person name="Ye F."/>
            <person name="Su P."/>
            <person name="Kiefer A.F."/>
            <person name="Nichols A."/>
            <person name="Cepeda A.J."/>
            <person name="Yan W."/>
            <person name="Fan B."/>
            <person name="Jiang Y."/>
            <person name="Adhikari A."/>
            <person name="Zheng C.-J."/>
            <person name="Schuster L."/>
            <person name="Cowan T.M."/>
            <person name="Smanski M.J."/>
            <person name="Chevrette M.G."/>
            <person name="De Carvalho L.P.S."/>
            <person name="Shen B."/>
        </authorList>
    </citation>
    <scope>NUCLEOTIDE SEQUENCE [LARGE SCALE GENOMIC DNA]</scope>
    <source>
        <strain evidence="2 3">NPDC059500</strain>
    </source>
</reference>
<gene>
    <name evidence="2" type="ORF">ACFW88_14140</name>
</gene>
<dbReference type="RefSeq" id="WP_381806879.1">
    <property type="nucleotide sequence ID" value="NZ_JBHYTS010000018.1"/>
</dbReference>
<evidence type="ECO:0000256" key="1">
    <source>
        <dbReference type="SAM" id="MobiDB-lite"/>
    </source>
</evidence>
<keyword evidence="3" id="KW-1185">Reference proteome</keyword>
<dbReference type="Proteomes" id="UP001599756">
    <property type="component" value="Unassembled WGS sequence"/>
</dbReference>
<evidence type="ECO:0000313" key="3">
    <source>
        <dbReference type="Proteomes" id="UP001599756"/>
    </source>
</evidence>
<organism evidence="2 3">
    <name type="scientific">Streptomyces anandii</name>
    <dbReference type="NCBI Taxonomy" id="285454"/>
    <lineage>
        <taxon>Bacteria</taxon>
        <taxon>Bacillati</taxon>
        <taxon>Actinomycetota</taxon>
        <taxon>Actinomycetes</taxon>
        <taxon>Kitasatosporales</taxon>
        <taxon>Streptomycetaceae</taxon>
        <taxon>Streptomyces</taxon>
    </lineage>
</organism>
<proteinExistence type="predicted"/>
<name>A0ABW6H4V9_9ACTN</name>
<dbReference type="EMBL" id="JBHYTS010000018">
    <property type="protein sequence ID" value="MFE1751665.1"/>
    <property type="molecule type" value="Genomic_DNA"/>
</dbReference>
<sequence length="58" mass="6138">MPHGPAEEEPGEVDARDRAAHVAGAACRAPVARERCDEGPTGKVLKREITVPPPPVRS</sequence>
<feature type="region of interest" description="Disordered" evidence="1">
    <location>
        <begin position="37"/>
        <end position="58"/>
    </location>
</feature>
<protein>
    <submittedName>
        <fullName evidence="2">Uncharacterized protein</fullName>
    </submittedName>
</protein>
<feature type="compositionally biased region" description="Basic and acidic residues" evidence="1">
    <location>
        <begin position="37"/>
        <end position="49"/>
    </location>
</feature>